<name>A0AAI9YB24_9PEZI</name>
<organism evidence="1 2">
    <name type="scientific">Colletotrichum cuscutae</name>
    <dbReference type="NCBI Taxonomy" id="1209917"/>
    <lineage>
        <taxon>Eukaryota</taxon>
        <taxon>Fungi</taxon>
        <taxon>Dikarya</taxon>
        <taxon>Ascomycota</taxon>
        <taxon>Pezizomycotina</taxon>
        <taxon>Sordariomycetes</taxon>
        <taxon>Hypocreomycetidae</taxon>
        <taxon>Glomerellales</taxon>
        <taxon>Glomerellaceae</taxon>
        <taxon>Colletotrichum</taxon>
        <taxon>Colletotrichum acutatum species complex</taxon>
    </lineage>
</organism>
<evidence type="ECO:0000313" key="1">
    <source>
        <dbReference type="EMBL" id="KAK1493760.1"/>
    </source>
</evidence>
<reference evidence="1" key="1">
    <citation type="submission" date="2016-11" db="EMBL/GenBank/DDBJ databases">
        <title>The genome sequence of Colletotrichum cuscutae.</title>
        <authorList>
            <person name="Baroncelli R."/>
        </authorList>
    </citation>
    <scope>NUCLEOTIDE SEQUENCE</scope>
    <source>
        <strain evidence="1">IMI 304802</strain>
    </source>
</reference>
<proteinExistence type="predicted"/>
<evidence type="ECO:0000313" key="2">
    <source>
        <dbReference type="Proteomes" id="UP001239213"/>
    </source>
</evidence>
<accession>A0AAI9YB24</accession>
<gene>
    <name evidence="1" type="ORF">CCUS01_03061</name>
</gene>
<dbReference type="AlphaFoldDB" id="A0AAI9YB24"/>
<protein>
    <submittedName>
        <fullName evidence="1">Uncharacterized protein</fullName>
    </submittedName>
</protein>
<comment type="caution">
    <text evidence="1">The sequence shown here is derived from an EMBL/GenBank/DDBJ whole genome shotgun (WGS) entry which is preliminary data.</text>
</comment>
<dbReference type="EMBL" id="MPDP01000024">
    <property type="protein sequence ID" value="KAK1493760.1"/>
    <property type="molecule type" value="Genomic_DNA"/>
</dbReference>
<sequence length="95" mass="11252">MQDDCPLAHLATVSHEWQTDIERHNFARIRLTPSRLANFLAMVQRNRTLVCYIWFCLELDEYDCTTDKCPITASFQNLFLDSQQTGTSRRFDTRY</sequence>
<dbReference type="Proteomes" id="UP001239213">
    <property type="component" value="Unassembled WGS sequence"/>
</dbReference>
<keyword evidence="2" id="KW-1185">Reference proteome</keyword>